<accession>A0A843TX05</accession>
<gene>
    <name evidence="2" type="ORF">Taro_008390</name>
</gene>
<evidence type="ECO:0000256" key="1">
    <source>
        <dbReference type="SAM" id="Phobius"/>
    </source>
</evidence>
<keyword evidence="3" id="KW-1185">Reference proteome</keyword>
<name>A0A843TX05_COLES</name>
<dbReference type="Proteomes" id="UP000652761">
    <property type="component" value="Unassembled WGS sequence"/>
</dbReference>
<dbReference type="EMBL" id="NMUH01000275">
    <property type="protein sequence ID" value="MQL75998.1"/>
    <property type="molecule type" value="Genomic_DNA"/>
</dbReference>
<feature type="transmembrane region" description="Helical" evidence="1">
    <location>
        <begin position="57"/>
        <end position="82"/>
    </location>
</feature>
<keyword evidence="1" id="KW-1133">Transmembrane helix</keyword>
<dbReference type="AlphaFoldDB" id="A0A843TX05"/>
<keyword evidence="1" id="KW-0472">Membrane</keyword>
<organism evidence="2 3">
    <name type="scientific">Colocasia esculenta</name>
    <name type="common">Wild taro</name>
    <name type="synonym">Arum esculentum</name>
    <dbReference type="NCBI Taxonomy" id="4460"/>
    <lineage>
        <taxon>Eukaryota</taxon>
        <taxon>Viridiplantae</taxon>
        <taxon>Streptophyta</taxon>
        <taxon>Embryophyta</taxon>
        <taxon>Tracheophyta</taxon>
        <taxon>Spermatophyta</taxon>
        <taxon>Magnoliopsida</taxon>
        <taxon>Liliopsida</taxon>
        <taxon>Araceae</taxon>
        <taxon>Aroideae</taxon>
        <taxon>Colocasieae</taxon>
        <taxon>Colocasia</taxon>
    </lineage>
</organism>
<evidence type="ECO:0000313" key="3">
    <source>
        <dbReference type="Proteomes" id="UP000652761"/>
    </source>
</evidence>
<sequence length="83" mass="9525">MNRTVHSSVRFGLRLFSGQIESNRTPLRSEPTRTEMMMTLTEPNRTELVRFGSVQPIGLHLLGFFGGLFTLVWACWVFFGLFT</sequence>
<reference evidence="2" key="1">
    <citation type="submission" date="2017-07" db="EMBL/GenBank/DDBJ databases">
        <title>Taro Niue Genome Assembly and Annotation.</title>
        <authorList>
            <person name="Atibalentja N."/>
            <person name="Keating K."/>
            <person name="Fields C.J."/>
        </authorList>
    </citation>
    <scope>NUCLEOTIDE SEQUENCE</scope>
    <source>
        <strain evidence="2">Niue_2</strain>
        <tissue evidence="2">Leaf</tissue>
    </source>
</reference>
<protein>
    <submittedName>
        <fullName evidence="2">Uncharacterized protein</fullName>
    </submittedName>
</protein>
<comment type="caution">
    <text evidence="2">The sequence shown here is derived from an EMBL/GenBank/DDBJ whole genome shotgun (WGS) entry which is preliminary data.</text>
</comment>
<proteinExistence type="predicted"/>
<keyword evidence="1" id="KW-0812">Transmembrane</keyword>
<evidence type="ECO:0000313" key="2">
    <source>
        <dbReference type="EMBL" id="MQL75998.1"/>
    </source>
</evidence>